<protein>
    <submittedName>
        <fullName evidence="2">Uncharacterized protein LOC117644046</fullName>
    </submittedName>
</protein>
<organism evidence="2">
    <name type="scientific">Thrips palmi</name>
    <name type="common">Melon thrips</name>
    <dbReference type="NCBI Taxonomy" id="161013"/>
    <lineage>
        <taxon>Eukaryota</taxon>
        <taxon>Metazoa</taxon>
        <taxon>Ecdysozoa</taxon>
        <taxon>Arthropoda</taxon>
        <taxon>Hexapoda</taxon>
        <taxon>Insecta</taxon>
        <taxon>Pterygota</taxon>
        <taxon>Neoptera</taxon>
        <taxon>Paraneoptera</taxon>
        <taxon>Thysanoptera</taxon>
        <taxon>Terebrantia</taxon>
        <taxon>Thripoidea</taxon>
        <taxon>Thripidae</taxon>
        <taxon>Thrips</taxon>
    </lineage>
</organism>
<dbReference type="Proteomes" id="UP000515158">
    <property type="component" value="Unplaced"/>
</dbReference>
<evidence type="ECO:0000313" key="2">
    <source>
        <dbReference type="RefSeq" id="XP_034239123.1"/>
    </source>
</evidence>
<dbReference type="GeneID" id="117644046"/>
<accession>A0A6P8YH85</accession>
<proteinExistence type="predicted"/>
<evidence type="ECO:0000313" key="1">
    <source>
        <dbReference type="Proteomes" id="UP000515158"/>
    </source>
</evidence>
<gene>
    <name evidence="2" type="primary">LOC117644046</name>
</gene>
<sequence>MVLLRENTFEAVWCHDQKSSKKQIAQITTDFFYKIDFSVDVVIGETRSLANFWSSERLAKIWSDTINLSDCPQHEGRTWIFMPIRHMDAHQETLRMTAFAYLFSLRYERFLVQ</sequence>
<dbReference type="InParanoid" id="A0A6P8YH85"/>
<dbReference type="AlphaFoldDB" id="A0A6P8YH85"/>
<reference evidence="2" key="1">
    <citation type="submission" date="2025-08" db="UniProtKB">
        <authorList>
            <consortium name="RefSeq"/>
        </authorList>
    </citation>
    <scope>IDENTIFICATION</scope>
    <source>
        <tissue evidence="2">Total insect</tissue>
    </source>
</reference>
<name>A0A6P8YH85_THRPL</name>
<dbReference type="KEGG" id="tpal:117644046"/>
<dbReference type="RefSeq" id="XP_034239123.1">
    <property type="nucleotide sequence ID" value="XM_034383232.1"/>
</dbReference>
<keyword evidence="1" id="KW-1185">Reference proteome</keyword>